<dbReference type="Proteomes" id="UP000237105">
    <property type="component" value="Unassembled WGS sequence"/>
</dbReference>
<reference evidence="2" key="1">
    <citation type="submission" date="2016-06" db="EMBL/GenBank/DDBJ databases">
        <title>Parallel loss of symbiosis genes in relatives of nitrogen-fixing non-legume Parasponia.</title>
        <authorList>
            <person name="Van Velzen R."/>
            <person name="Holmer R."/>
            <person name="Bu F."/>
            <person name="Rutten L."/>
            <person name="Van Zeijl A."/>
            <person name="Liu W."/>
            <person name="Santuari L."/>
            <person name="Cao Q."/>
            <person name="Sharma T."/>
            <person name="Shen D."/>
            <person name="Roswanjaya Y."/>
            <person name="Wardhani T."/>
            <person name="Kalhor M.S."/>
            <person name="Jansen J."/>
            <person name="Van den Hoogen J."/>
            <person name="Gungor B."/>
            <person name="Hartog M."/>
            <person name="Hontelez J."/>
            <person name="Verver J."/>
            <person name="Yang W.-C."/>
            <person name="Schijlen E."/>
            <person name="Repin R."/>
            <person name="Schilthuizen M."/>
            <person name="Schranz E."/>
            <person name="Heidstra R."/>
            <person name="Miyata K."/>
            <person name="Fedorova E."/>
            <person name="Kohlen W."/>
            <person name="Bisseling T."/>
            <person name="Smit S."/>
            <person name="Geurts R."/>
        </authorList>
    </citation>
    <scope>NUCLEOTIDE SEQUENCE [LARGE SCALE GENOMIC DNA]</scope>
    <source>
        <strain evidence="2">cv. WU1-14</strain>
    </source>
</reference>
<gene>
    <name evidence="1" type="ORF">PanWU01x14_315400</name>
</gene>
<comment type="caution">
    <text evidence="1">The sequence shown here is derived from an EMBL/GenBank/DDBJ whole genome shotgun (WGS) entry which is preliminary data.</text>
</comment>
<protein>
    <submittedName>
        <fullName evidence="1">Uncharacterized protein</fullName>
    </submittedName>
</protein>
<evidence type="ECO:0000313" key="1">
    <source>
        <dbReference type="EMBL" id="PON38102.1"/>
    </source>
</evidence>
<evidence type="ECO:0000313" key="2">
    <source>
        <dbReference type="Proteomes" id="UP000237105"/>
    </source>
</evidence>
<dbReference type="EMBL" id="JXTB01000506">
    <property type="protein sequence ID" value="PON38102.1"/>
    <property type="molecule type" value="Genomic_DNA"/>
</dbReference>
<sequence length="173" mass="20129">MPQIPTTPKSPFPRTISFTFFFPKSKPKLTKLPSQFIWSTSSALFSASSIHPSPPPPPPPPPIFKDASLCSSRSLTRSRRSNRWAVSTRMWWTSAKIWAGKRHWMKRTTFFSSFSIFLASIRFLYTFHRPQVRTFLASSSPWRRVSEKRSSWTWRTWRSSTPVYLISSMMGMS</sequence>
<proteinExistence type="predicted"/>
<organism evidence="1 2">
    <name type="scientific">Parasponia andersonii</name>
    <name type="common">Sponia andersonii</name>
    <dbReference type="NCBI Taxonomy" id="3476"/>
    <lineage>
        <taxon>Eukaryota</taxon>
        <taxon>Viridiplantae</taxon>
        <taxon>Streptophyta</taxon>
        <taxon>Embryophyta</taxon>
        <taxon>Tracheophyta</taxon>
        <taxon>Spermatophyta</taxon>
        <taxon>Magnoliopsida</taxon>
        <taxon>eudicotyledons</taxon>
        <taxon>Gunneridae</taxon>
        <taxon>Pentapetalae</taxon>
        <taxon>rosids</taxon>
        <taxon>fabids</taxon>
        <taxon>Rosales</taxon>
        <taxon>Cannabaceae</taxon>
        <taxon>Parasponia</taxon>
    </lineage>
</organism>
<keyword evidence="2" id="KW-1185">Reference proteome</keyword>
<dbReference type="AlphaFoldDB" id="A0A2P5ANJ2"/>
<accession>A0A2P5ANJ2</accession>
<name>A0A2P5ANJ2_PARAD</name>